<dbReference type="CDD" id="cd00775">
    <property type="entry name" value="LysRS_core"/>
    <property type="match status" value="1"/>
</dbReference>
<dbReference type="PROSITE" id="PS50862">
    <property type="entry name" value="AA_TRNA_LIGASE_II"/>
    <property type="match status" value="1"/>
</dbReference>
<feature type="binding site" evidence="9">
    <location>
        <position position="443"/>
    </location>
    <ligand>
        <name>Mg(2+)</name>
        <dbReference type="ChEBI" id="CHEBI:18420"/>
        <label>1</label>
    </ligand>
</feature>
<dbReference type="Proteomes" id="UP001234343">
    <property type="component" value="Unassembled WGS sequence"/>
</dbReference>
<keyword evidence="2 9" id="KW-0963">Cytoplasm</keyword>
<dbReference type="InterPro" id="IPR004365">
    <property type="entry name" value="NA-bd_OB_tRNA"/>
</dbReference>
<evidence type="ECO:0000256" key="3">
    <source>
        <dbReference type="ARBA" id="ARBA00022598"/>
    </source>
</evidence>
<evidence type="ECO:0000256" key="4">
    <source>
        <dbReference type="ARBA" id="ARBA00022723"/>
    </source>
</evidence>
<dbReference type="NCBIfam" id="NF001756">
    <property type="entry name" value="PRK00484.1"/>
    <property type="match status" value="1"/>
</dbReference>
<comment type="catalytic activity">
    <reaction evidence="8 9 10">
        <text>tRNA(Lys) + L-lysine + ATP = L-lysyl-tRNA(Lys) + AMP + diphosphate</text>
        <dbReference type="Rhea" id="RHEA:20792"/>
        <dbReference type="Rhea" id="RHEA-COMP:9696"/>
        <dbReference type="Rhea" id="RHEA-COMP:9697"/>
        <dbReference type="ChEBI" id="CHEBI:30616"/>
        <dbReference type="ChEBI" id="CHEBI:32551"/>
        <dbReference type="ChEBI" id="CHEBI:33019"/>
        <dbReference type="ChEBI" id="CHEBI:78442"/>
        <dbReference type="ChEBI" id="CHEBI:78529"/>
        <dbReference type="ChEBI" id="CHEBI:456215"/>
        <dbReference type="EC" id="6.1.1.6"/>
    </reaction>
</comment>
<keyword evidence="4 9" id="KW-0479">Metal-binding</keyword>
<feature type="binding site" evidence="9">
    <location>
        <position position="443"/>
    </location>
    <ligand>
        <name>Mg(2+)</name>
        <dbReference type="ChEBI" id="CHEBI:18420"/>
        <label>2</label>
    </ligand>
</feature>
<comment type="subcellular location">
    <subcellularLocation>
        <location evidence="9">Cytoplasm</location>
    </subcellularLocation>
</comment>
<dbReference type="EC" id="6.1.1.6" evidence="9"/>
<dbReference type="InterPro" id="IPR006195">
    <property type="entry name" value="aa-tRNA-synth_II"/>
</dbReference>
<evidence type="ECO:0000313" key="13">
    <source>
        <dbReference type="Proteomes" id="UP001234343"/>
    </source>
</evidence>
<dbReference type="Gene3D" id="2.40.50.140">
    <property type="entry name" value="Nucleic acid-binding proteins"/>
    <property type="match status" value="1"/>
</dbReference>
<comment type="similarity">
    <text evidence="1 9">Belongs to the class-II aminoacyl-tRNA synthetase family.</text>
</comment>
<dbReference type="SUPFAM" id="SSF55681">
    <property type="entry name" value="Class II aaRS and biotin synthetases"/>
    <property type="match status" value="1"/>
</dbReference>
<keyword evidence="7 9" id="KW-0030">Aminoacyl-tRNA synthetase</keyword>
<keyword evidence="3 9" id="KW-0436">Ligase</keyword>
<dbReference type="InterPro" id="IPR002313">
    <property type="entry name" value="Lys-tRNA-ligase_II"/>
</dbReference>
<evidence type="ECO:0000256" key="7">
    <source>
        <dbReference type="ARBA" id="ARBA00023146"/>
    </source>
</evidence>
<keyword evidence="9 10" id="KW-0460">Magnesium</keyword>
<dbReference type="InterPro" id="IPR044136">
    <property type="entry name" value="Lys-tRNA-ligase_II_N"/>
</dbReference>
<protein>
    <recommendedName>
        <fullName evidence="9">Lysine--tRNA ligase</fullName>
        <ecNumber evidence="9">6.1.1.6</ecNumber>
    </recommendedName>
    <alternativeName>
        <fullName evidence="9">Lysyl-tRNA synthetase</fullName>
        <shortName evidence="9">LysRS</shortName>
    </alternativeName>
</protein>
<evidence type="ECO:0000256" key="2">
    <source>
        <dbReference type="ARBA" id="ARBA00022490"/>
    </source>
</evidence>
<comment type="caution">
    <text evidence="12">The sequence shown here is derived from an EMBL/GenBank/DDBJ whole genome shotgun (WGS) entry which is preliminary data.</text>
</comment>
<evidence type="ECO:0000256" key="5">
    <source>
        <dbReference type="ARBA" id="ARBA00022741"/>
    </source>
</evidence>
<keyword evidence="9" id="KW-0648">Protein biosynthesis</keyword>
<proteinExistence type="inferred from homology"/>
<dbReference type="Pfam" id="PF00152">
    <property type="entry name" value="tRNA-synt_2"/>
    <property type="match status" value="1"/>
</dbReference>
<dbReference type="InterPro" id="IPR012340">
    <property type="entry name" value="NA-bd_OB-fold"/>
</dbReference>
<feature type="domain" description="Aminoacyl-transfer RNA synthetases class-II family profile" evidence="11">
    <location>
        <begin position="180"/>
        <end position="524"/>
    </location>
</feature>
<evidence type="ECO:0000313" key="12">
    <source>
        <dbReference type="EMBL" id="MDM7860046.1"/>
    </source>
</evidence>
<dbReference type="PANTHER" id="PTHR42918">
    <property type="entry name" value="LYSYL-TRNA SYNTHETASE"/>
    <property type="match status" value="1"/>
</dbReference>
<dbReference type="PANTHER" id="PTHR42918:SF15">
    <property type="entry name" value="LYSINE--TRNA LIGASE, CHLOROPLASTIC_MITOCHONDRIAL"/>
    <property type="match status" value="1"/>
</dbReference>
<comment type="subunit">
    <text evidence="9">Homodimer.</text>
</comment>
<evidence type="ECO:0000259" key="11">
    <source>
        <dbReference type="PROSITE" id="PS50862"/>
    </source>
</evidence>
<comment type="cofactor">
    <cofactor evidence="9 10">
        <name>Mg(2+)</name>
        <dbReference type="ChEBI" id="CHEBI:18420"/>
    </cofactor>
    <text evidence="9 10">Binds 3 Mg(2+) ions per subunit.</text>
</comment>
<dbReference type="InterPro" id="IPR004364">
    <property type="entry name" value="Aa-tRNA-synt_II"/>
</dbReference>
<gene>
    <name evidence="9 12" type="primary">lysS</name>
    <name evidence="12" type="ORF">QTP81_05490</name>
</gene>
<keyword evidence="6 9" id="KW-0067">ATP-binding</keyword>
<keyword evidence="5 9" id="KW-0547">Nucleotide-binding</keyword>
<dbReference type="GO" id="GO:0004824">
    <property type="term" value="F:lysine-tRNA ligase activity"/>
    <property type="evidence" value="ECO:0007669"/>
    <property type="project" value="UniProtKB-EC"/>
</dbReference>
<dbReference type="Pfam" id="PF01336">
    <property type="entry name" value="tRNA_anti-codon"/>
    <property type="match status" value="1"/>
</dbReference>
<dbReference type="EMBL" id="JAUCBP010000006">
    <property type="protein sequence ID" value="MDM7860046.1"/>
    <property type="molecule type" value="Genomic_DNA"/>
</dbReference>
<dbReference type="SUPFAM" id="SSF50249">
    <property type="entry name" value="Nucleic acid-binding proteins"/>
    <property type="match status" value="1"/>
</dbReference>
<dbReference type="CDD" id="cd04322">
    <property type="entry name" value="LysRS_N"/>
    <property type="match status" value="1"/>
</dbReference>
<dbReference type="HAMAP" id="MF_00252">
    <property type="entry name" value="Lys_tRNA_synth_class2"/>
    <property type="match status" value="1"/>
</dbReference>
<evidence type="ECO:0000256" key="6">
    <source>
        <dbReference type="ARBA" id="ARBA00022840"/>
    </source>
</evidence>
<dbReference type="InterPro" id="IPR018149">
    <property type="entry name" value="Lys-tRNA-synth_II_C"/>
</dbReference>
<evidence type="ECO:0000256" key="1">
    <source>
        <dbReference type="ARBA" id="ARBA00008226"/>
    </source>
</evidence>
<name>A0ABT7SV39_9ALTE</name>
<accession>A0ABT7SV39</accession>
<evidence type="ECO:0000256" key="9">
    <source>
        <dbReference type="HAMAP-Rule" id="MF_00252"/>
    </source>
</evidence>
<feature type="binding site" evidence="9">
    <location>
        <position position="436"/>
    </location>
    <ligand>
        <name>Mg(2+)</name>
        <dbReference type="ChEBI" id="CHEBI:18420"/>
        <label>1</label>
    </ligand>
</feature>
<dbReference type="PRINTS" id="PR00982">
    <property type="entry name" value="TRNASYNTHLYS"/>
</dbReference>
<sequence length="526" mass="59879">MTEQNQAATQDNLEDNKLIAERRAKLDNIRQQCKANGFPNDFRREHYADALQSQFGEFDKEALAEQGNQVSIAGRIMAKRGPFLLLQDMTGRIQSYASKDTQKDIKARYGSLDIGDIIGVAGTLHKSGKGDLYVDMEQYVLLTKALRPLPEKFHGLADQETKYRQRYVDLITSEQTRKTFVVRSKVVASIRQFLAQRDYLEVETPMLQVIPGGATAKPFITHHNAMDIDMYLRIAPELYLKRLVVGGFERVFEINRNFRNEGLSTRHNPEFTMLEFYQAYADYNDLMDLTENMLRQVAQDVLGTHLIVNTVRNADGEVEQTTEYDFAKPFVRLTMNDAILAHWPVDTMGEITPEIETAIKDPEANLETLKAVAKRLHITEPEVEGIWGAGKYLCEIFEATAEEELDQPTFITAYPWEVSPLARRNDDNPFVTDRFEFFVGGREIANGFSELNDPEDQAERFLKQVSEKDAGDDEAMHFDADYIRALEYGLPPTAGEGIGIDRLVMLLTDSPTIKDVILFPHMKPEQ</sequence>
<dbReference type="Gene3D" id="3.30.930.10">
    <property type="entry name" value="Bira Bifunctional Protein, Domain 2"/>
    <property type="match status" value="1"/>
</dbReference>
<keyword evidence="13" id="KW-1185">Reference proteome</keyword>
<evidence type="ECO:0000256" key="10">
    <source>
        <dbReference type="RuleBase" id="RU000336"/>
    </source>
</evidence>
<reference evidence="12 13" key="1">
    <citation type="submission" date="2023-06" db="EMBL/GenBank/DDBJ databases">
        <title>Alteromonas sp. ASW11-36 isolated from intertidal sand.</title>
        <authorList>
            <person name="Li Y."/>
        </authorList>
    </citation>
    <scope>NUCLEOTIDE SEQUENCE [LARGE SCALE GENOMIC DNA]</scope>
    <source>
        <strain evidence="12 13">ASW11-36</strain>
    </source>
</reference>
<dbReference type="RefSeq" id="WP_289364262.1">
    <property type="nucleotide sequence ID" value="NZ_JAUCBP010000006.1"/>
</dbReference>
<evidence type="ECO:0000256" key="8">
    <source>
        <dbReference type="ARBA" id="ARBA00048573"/>
    </source>
</evidence>
<dbReference type="NCBIfam" id="TIGR00499">
    <property type="entry name" value="lysS_bact"/>
    <property type="match status" value="1"/>
</dbReference>
<organism evidence="12 13">
    <name type="scientific">Alteromonas arenosi</name>
    <dbReference type="NCBI Taxonomy" id="3055817"/>
    <lineage>
        <taxon>Bacteria</taxon>
        <taxon>Pseudomonadati</taxon>
        <taxon>Pseudomonadota</taxon>
        <taxon>Gammaproteobacteria</taxon>
        <taxon>Alteromonadales</taxon>
        <taxon>Alteromonadaceae</taxon>
        <taxon>Alteromonas/Salinimonas group</taxon>
        <taxon>Alteromonas</taxon>
    </lineage>
</organism>
<dbReference type="InterPro" id="IPR045864">
    <property type="entry name" value="aa-tRNA-synth_II/BPL/LPL"/>
</dbReference>